<organism evidence="2 3">
    <name type="scientific">Bacillus mycoides</name>
    <dbReference type="NCBI Taxonomy" id="1405"/>
    <lineage>
        <taxon>Bacteria</taxon>
        <taxon>Bacillati</taxon>
        <taxon>Bacillota</taxon>
        <taxon>Bacilli</taxon>
        <taxon>Bacillales</taxon>
        <taxon>Bacillaceae</taxon>
        <taxon>Bacillus</taxon>
        <taxon>Bacillus cereus group</taxon>
    </lineage>
</organism>
<reference evidence="2 3" key="1">
    <citation type="submission" date="2016-12" db="EMBL/GenBank/DDBJ databases">
        <title>Genome Sequences of Twelve Sporeforming Bacillus Species Isolated from Foods.</title>
        <authorList>
            <person name="De Jong A."/>
            <person name="Holsappel S."/>
            <person name="Kuipers O.P."/>
        </authorList>
    </citation>
    <scope>NUCLEOTIDE SEQUENCE [LARGE SCALE GENOMIC DNA]</scope>
    <source>
        <strain evidence="2 3">S3E15</strain>
    </source>
</reference>
<dbReference type="EMBL" id="MRWU01000027">
    <property type="protein sequence ID" value="OSX89708.1"/>
    <property type="molecule type" value="Genomic_DNA"/>
</dbReference>
<dbReference type="RefSeq" id="WP_087963184.1">
    <property type="nucleotide sequence ID" value="NZ_JARLYJ010000037.1"/>
</dbReference>
<dbReference type="Pfam" id="PF13930">
    <property type="entry name" value="Endonuclea_NS_2"/>
    <property type="match status" value="1"/>
</dbReference>
<gene>
    <name evidence="2" type="ORF">S3E15_03022</name>
</gene>
<dbReference type="InterPro" id="IPR044927">
    <property type="entry name" value="Endonuclea_NS_2"/>
</dbReference>
<protein>
    <recommendedName>
        <fullName evidence="1">Type VII secretion system protein EssD-like domain-containing protein</fullName>
    </recommendedName>
</protein>
<evidence type="ECO:0000313" key="2">
    <source>
        <dbReference type="EMBL" id="OSX89708.1"/>
    </source>
</evidence>
<accession>A0AAP7W4B5</accession>
<proteinExistence type="predicted"/>
<evidence type="ECO:0000259" key="1">
    <source>
        <dbReference type="Pfam" id="PF13930"/>
    </source>
</evidence>
<sequence length="79" mass="9141">MQSKYDEYCERKYKAGEALKDPLEWKEASEKWAAALKETPPKKVTVKVDIIYSGNDMRPDKIIVNYTIDGKADFQVIKN</sequence>
<comment type="caution">
    <text evidence="2">The sequence shown here is derived from an EMBL/GenBank/DDBJ whole genome shotgun (WGS) entry which is preliminary data.</text>
</comment>
<feature type="domain" description="Type VII secretion system protein EssD-like" evidence="1">
    <location>
        <begin position="24"/>
        <end position="70"/>
    </location>
</feature>
<dbReference type="AlphaFoldDB" id="A0AAP7W4B5"/>
<evidence type="ECO:0000313" key="3">
    <source>
        <dbReference type="Proteomes" id="UP000194131"/>
    </source>
</evidence>
<name>A0AAP7W4B5_BACMY</name>
<dbReference type="Proteomes" id="UP000194131">
    <property type="component" value="Unassembled WGS sequence"/>
</dbReference>